<accession>A0ABS6GX25</accession>
<dbReference type="PIRSF" id="PIRSF000535">
    <property type="entry name" value="1PFK/6PFK/LacC"/>
    <property type="match status" value="1"/>
</dbReference>
<comment type="pathway">
    <text evidence="6">Carbohydrate metabolism; D-tagatose 6-phosphate degradation; D-glyceraldehyde 3-phosphate and glycerone phosphate from D-tagatose 6-phosphate: step 1/2.</text>
</comment>
<dbReference type="RefSeq" id="WP_216683634.1">
    <property type="nucleotide sequence ID" value="NZ_JAHLZN010000014.1"/>
</dbReference>
<evidence type="ECO:0000256" key="4">
    <source>
        <dbReference type="ARBA" id="ARBA00022777"/>
    </source>
</evidence>
<dbReference type="PROSITE" id="PS00583">
    <property type="entry name" value="PFKB_KINASES_1"/>
    <property type="match status" value="1"/>
</dbReference>
<name>A0ABS6GX25_MAMLE</name>
<evidence type="ECO:0000313" key="9">
    <source>
        <dbReference type="Proteomes" id="UP000770161"/>
    </source>
</evidence>
<keyword evidence="3 6" id="KW-0547">Nucleotide-binding</keyword>
<dbReference type="InterPro" id="IPR017583">
    <property type="entry name" value="Tagatose/fructose_Pkinase"/>
</dbReference>
<comment type="caution">
    <text evidence="8">The sequence shown here is derived from an EMBL/GenBank/DDBJ whole genome shotgun (WGS) entry which is preliminary data.</text>
</comment>
<sequence length="311" mass="34288">MIITHTFNPSIDITYNVEQLQLGNVHRPVQTIKNAGGKGLNVSKVLLQLGADLKAHTYLGGENGQWIERQLNEIGIPTIATHIKGSTRQCIAINDGSKQTEILEQGPEISQDEQHDYLDNFQKNHNHIDVMAISGSTPALQGNTSKNHVKSILENSSDSYNILDIRASELIDILETKAPVHCIKPNEEEFKTLVNESSLSDKKIYNSLKAHTLFNDLDVFVTLGDKGAIVKLKDKIYKAEIPEITAENSVGSGDATVAGIAFGMEKFYNENEKIIRLALSCGMSNATQKETGHINPEQAQEFANKIKVELL</sequence>
<dbReference type="PANTHER" id="PTHR46566:SF5">
    <property type="entry name" value="1-PHOSPHOFRUCTOKINASE"/>
    <property type="match status" value="1"/>
</dbReference>
<evidence type="ECO:0000313" key="8">
    <source>
        <dbReference type="EMBL" id="MBU6113968.1"/>
    </source>
</evidence>
<keyword evidence="2 6" id="KW-0808">Transferase</keyword>
<feature type="domain" description="Carbohydrate kinase PfkB" evidence="7">
    <location>
        <begin position="8"/>
        <end position="296"/>
    </location>
</feature>
<dbReference type="PANTHER" id="PTHR46566">
    <property type="entry name" value="1-PHOSPHOFRUCTOKINASE-RELATED"/>
    <property type="match status" value="1"/>
</dbReference>
<dbReference type="GO" id="GO:0016301">
    <property type="term" value="F:kinase activity"/>
    <property type="evidence" value="ECO:0007669"/>
    <property type="project" value="UniProtKB-KW"/>
</dbReference>
<dbReference type="NCBIfam" id="TIGR03168">
    <property type="entry name" value="1-PFK"/>
    <property type="match status" value="1"/>
</dbReference>
<keyword evidence="9" id="KW-1185">Reference proteome</keyword>
<dbReference type="Pfam" id="PF00294">
    <property type="entry name" value="PfkB"/>
    <property type="match status" value="1"/>
</dbReference>
<comment type="catalytic activity">
    <reaction evidence="6">
        <text>D-tagatofuranose 6-phosphate + ATP = D-tagatofuranose 1,6-bisphosphate + ADP + H(+)</text>
        <dbReference type="Rhea" id="RHEA:12420"/>
        <dbReference type="ChEBI" id="CHEBI:15378"/>
        <dbReference type="ChEBI" id="CHEBI:30616"/>
        <dbReference type="ChEBI" id="CHEBI:58694"/>
        <dbReference type="ChEBI" id="CHEBI:58695"/>
        <dbReference type="ChEBI" id="CHEBI:456216"/>
        <dbReference type="EC" id="2.7.1.144"/>
    </reaction>
</comment>
<dbReference type="Proteomes" id="UP000770161">
    <property type="component" value="Unassembled WGS sequence"/>
</dbReference>
<evidence type="ECO:0000259" key="7">
    <source>
        <dbReference type="Pfam" id="PF00294"/>
    </source>
</evidence>
<dbReference type="InterPro" id="IPR011611">
    <property type="entry name" value="PfkB_dom"/>
</dbReference>
<keyword evidence="5 6" id="KW-0067">ATP-binding</keyword>
<organism evidence="8 9">
    <name type="scientific">Mammaliicoccus lentus</name>
    <name type="common">Staphylococcus lentus</name>
    <dbReference type="NCBI Taxonomy" id="42858"/>
    <lineage>
        <taxon>Bacteria</taxon>
        <taxon>Bacillati</taxon>
        <taxon>Bacillota</taxon>
        <taxon>Bacilli</taxon>
        <taxon>Bacillales</taxon>
        <taxon>Staphylococcaceae</taxon>
        <taxon>Mammaliicoccus</taxon>
    </lineage>
</organism>
<keyword evidence="4 8" id="KW-0418">Kinase</keyword>
<dbReference type="CDD" id="cd01164">
    <property type="entry name" value="FruK_PfkB_like"/>
    <property type="match status" value="1"/>
</dbReference>
<comment type="similarity">
    <text evidence="1">Belongs to the carbohydrate kinase pfkB family.</text>
</comment>
<evidence type="ECO:0000256" key="2">
    <source>
        <dbReference type="ARBA" id="ARBA00022679"/>
    </source>
</evidence>
<proteinExistence type="inferred from homology"/>
<keyword evidence="6" id="KW-0423">Lactose metabolism</keyword>
<comment type="similarity">
    <text evidence="6">Belongs to the carbohydrate kinase PfkB family. LacC subfamily.</text>
</comment>
<dbReference type="InterPro" id="IPR002173">
    <property type="entry name" value="Carboh/pur_kinase_PfkB_CS"/>
</dbReference>
<evidence type="ECO:0000256" key="3">
    <source>
        <dbReference type="ARBA" id="ARBA00022741"/>
    </source>
</evidence>
<protein>
    <recommendedName>
        <fullName evidence="6">Tagatose-6-phosphate kinase</fullName>
        <ecNumber evidence="6">2.7.1.144</ecNumber>
    </recommendedName>
</protein>
<evidence type="ECO:0000256" key="1">
    <source>
        <dbReference type="ARBA" id="ARBA00005380"/>
    </source>
</evidence>
<evidence type="ECO:0000256" key="6">
    <source>
        <dbReference type="PIRNR" id="PIRNR000535"/>
    </source>
</evidence>
<dbReference type="EMBL" id="JAHLZN010000014">
    <property type="protein sequence ID" value="MBU6113968.1"/>
    <property type="molecule type" value="Genomic_DNA"/>
</dbReference>
<evidence type="ECO:0000256" key="5">
    <source>
        <dbReference type="ARBA" id="ARBA00022840"/>
    </source>
</evidence>
<reference evidence="8 9" key="1">
    <citation type="submission" date="2021-06" db="EMBL/GenBank/DDBJ databases">
        <title>Staphylococcus lentus K169 genome sequencing.</title>
        <authorList>
            <person name="Sundareshan S."/>
            <person name="Akhila D.S."/>
            <person name="Prachi D."/>
            <person name="Sivakumar R."/>
            <person name="Rajendhran J."/>
            <person name="Isloor S."/>
            <person name="Hegde N.R."/>
        </authorList>
    </citation>
    <scope>NUCLEOTIDE SEQUENCE [LARGE SCALE GENOMIC DNA]</scope>
    <source>
        <strain evidence="8 9">K169</strain>
    </source>
</reference>
<dbReference type="EC" id="2.7.1.144" evidence="6"/>
<gene>
    <name evidence="8" type="ORF">KQ656_08355</name>
</gene>